<evidence type="ECO:0000256" key="1">
    <source>
        <dbReference type="ARBA" id="ARBA00022679"/>
    </source>
</evidence>
<keyword evidence="5" id="KW-1185">Reference proteome</keyword>
<dbReference type="AlphaFoldDB" id="A0A212PX60"/>
<keyword evidence="2" id="KW-0012">Acyltransferase</keyword>
<dbReference type="PROSITE" id="PS51186">
    <property type="entry name" value="GNAT"/>
    <property type="match status" value="1"/>
</dbReference>
<dbReference type="PANTHER" id="PTHR43800">
    <property type="entry name" value="PEPTIDYL-LYSINE N-ACETYLTRANSFERASE YJAB"/>
    <property type="match status" value="1"/>
</dbReference>
<keyword evidence="1 4" id="KW-0808">Transferase</keyword>
<accession>A0A212PX60</accession>
<dbReference type="OrthoDB" id="275336at2"/>
<dbReference type="Pfam" id="PF00583">
    <property type="entry name" value="Acetyltransf_1"/>
    <property type="match status" value="1"/>
</dbReference>
<dbReference type="Gene3D" id="3.40.630.30">
    <property type="match status" value="1"/>
</dbReference>
<name>A0A212PX60_9PROT</name>
<evidence type="ECO:0000256" key="2">
    <source>
        <dbReference type="ARBA" id="ARBA00023315"/>
    </source>
</evidence>
<gene>
    <name evidence="4" type="ORF">SAMN07250955_10189</name>
</gene>
<dbReference type="GO" id="GO:0016747">
    <property type="term" value="F:acyltransferase activity, transferring groups other than amino-acyl groups"/>
    <property type="evidence" value="ECO:0007669"/>
    <property type="project" value="InterPro"/>
</dbReference>
<protein>
    <submittedName>
        <fullName evidence="4">Acetyltransferase (GNAT) family protein</fullName>
    </submittedName>
</protein>
<reference evidence="4 5" key="1">
    <citation type="submission" date="2017-06" db="EMBL/GenBank/DDBJ databases">
        <authorList>
            <person name="Kim H.J."/>
            <person name="Triplett B.A."/>
        </authorList>
    </citation>
    <scope>NUCLEOTIDE SEQUENCE [LARGE SCALE GENOMIC DNA]</scope>
    <source>
        <strain evidence="4 5">B29T1</strain>
    </source>
</reference>
<dbReference type="RefSeq" id="WP_088559431.1">
    <property type="nucleotide sequence ID" value="NZ_FYEH01000001.1"/>
</dbReference>
<dbReference type="EMBL" id="FYEH01000001">
    <property type="protein sequence ID" value="SNB51508.1"/>
    <property type="molecule type" value="Genomic_DNA"/>
</dbReference>
<dbReference type="SUPFAM" id="SSF55729">
    <property type="entry name" value="Acyl-CoA N-acyltransferases (Nat)"/>
    <property type="match status" value="1"/>
</dbReference>
<feature type="domain" description="N-acetyltransferase" evidence="3">
    <location>
        <begin position="39"/>
        <end position="189"/>
    </location>
</feature>
<dbReference type="InterPro" id="IPR016181">
    <property type="entry name" value="Acyl_CoA_acyltransferase"/>
</dbReference>
<evidence type="ECO:0000313" key="4">
    <source>
        <dbReference type="EMBL" id="SNB51508.1"/>
    </source>
</evidence>
<organism evidence="4 5">
    <name type="scientific">Arboricoccus pini</name>
    <dbReference type="NCBI Taxonomy" id="1963835"/>
    <lineage>
        <taxon>Bacteria</taxon>
        <taxon>Pseudomonadati</taxon>
        <taxon>Pseudomonadota</taxon>
        <taxon>Alphaproteobacteria</taxon>
        <taxon>Geminicoccales</taxon>
        <taxon>Geminicoccaceae</taxon>
        <taxon>Arboricoccus</taxon>
    </lineage>
</organism>
<sequence>MQLDRDGYHDVPNDKLVSVVTYLEMSAPPTAGPAERPEFALRRVDRPDLGWYRDLYGRVGLEWLWVSRLNAPDRLLRDELDDPLVEVYALSIDGRDEGLAELDRRRSPEVEIVYFGLTAAMIGKGAGSWLMARTLQEAWRYGTRRVWLHTCTLDHPNAIDFYRRMGFRPYKRAVEIVPDPRVKGDISRDVAPHFPPLA</sequence>
<evidence type="ECO:0000259" key="3">
    <source>
        <dbReference type="PROSITE" id="PS51186"/>
    </source>
</evidence>
<dbReference type="PANTHER" id="PTHR43800:SF1">
    <property type="entry name" value="PEPTIDYL-LYSINE N-ACETYLTRANSFERASE YJAB"/>
    <property type="match status" value="1"/>
</dbReference>
<dbReference type="Proteomes" id="UP000197065">
    <property type="component" value="Unassembled WGS sequence"/>
</dbReference>
<evidence type="ECO:0000313" key="5">
    <source>
        <dbReference type="Proteomes" id="UP000197065"/>
    </source>
</evidence>
<dbReference type="CDD" id="cd04301">
    <property type="entry name" value="NAT_SF"/>
    <property type="match status" value="1"/>
</dbReference>
<proteinExistence type="predicted"/>
<dbReference type="InterPro" id="IPR000182">
    <property type="entry name" value="GNAT_dom"/>
</dbReference>